<evidence type="ECO:0000256" key="1">
    <source>
        <dbReference type="ARBA" id="ARBA00007261"/>
    </source>
</evidence>
<evidence type="ECO:0000259" key="4">
    <source>
        <dbReference type="Pfam" id="PF05193"/>
    </source>
</evidence>
<dbReference type="PANTHER" id="PTHR11851">
    <property type="entry name" value="METALLOPROTEASE"/>
    <property type="match status" value="1"/>
</dbReference>
<name>A0ABZ2Y4I8_9FIRM</name>
<evidence type="ECO:0000313" key="6">
    <source>
        <dbReference type="Proteomes" id="UP001486565"/>
    </source>
</evidence>
<feature type="domain" description="Peptidase M16 C-terminal" evidence="4">
    <location>
        <begin position="166"/>
        <end position="340"/>
    </location>
</feature>
<dbReference type="SUPFAM" id="SSF63411">
    <property type="entry name" value="LuxS/MPP-like metallohydrolase"/>
    <property type="match status" value="2"/>
</dbReference>
<dbReference type="InterPro" id="IPR050361">
    <property type="entry name" value="MPP/UQCRC_Complex"/>
</dbReference>
<evidence type="ECO:0000313" key="5">
    <source>
        <dbReference type="EMBL" id="WZL70273.1"/>
    </source>
</evidence>
<comment type="similarity">
    <text evidence="1 2">Belongs to the peptidase M16 family.</text>
</comment>
<dbReference type="EMBL" id="CP121687">
    <property type="protein sequence ID" value="WZL70273.1"/>
    <property type="molecule type" value="Genomic_DNA"/>
</dbReference>
<dbReference type="InterPro" id="IPR001431">
    <property type="entry name" value="Pept_M16_Zn_BS"/>
</dbReference>
<dbReference type="InterPro" id="IPR007863">
    <property type="entry name" value="Peptidase_M16_C"/>
</dbReference>
<dbReference type="RefSeq" id="WP_341877236.1">
    <property type="nucleotide sequence ID" value="NZ_CP121687.1"/>
</dbReference>
<protein>
    <submittedName>
        <fullName evidence="5">Pitrilysin family protein</fullName>
    </submittedName>
</protein>
<dbReference type="InterPro" id="IPR011249">
    <property type="entry name" value="Metalloenz_LuxS/M16"/>
</dbReference>
<organism evidence="5 6">
    <name type="scientific">Defluviitalea saccharophila</name>
    <dbReference type="NCBI Taxonomy" id="879970"/>
    <lineage>
        <taxon>Bacteria</taxon>
        <taxon>Bacillati</taxon>
        <taxon>Bacillota</taxon>
        <taxon>Clostridia</taxon>
        <taxon>Lachnospirales</taxon>
        <taxon>Defluviitaleaceae</taxon>
        <taxon>Defluviitalea</taxon>
    </lineage>
</organism>
<evidence type="ECO:0000259" key="3">
    <source>
        <dbReference type="Pfam" id="PF00675"/>
    </source>
</evidence>
<dbReference type="Pfam" id="PF00675">
    <property type="entry name" value="Peptidase_M16"/>
    <property type="match status" value="1"/>
</dbReference>
<reference evidence="5 6" key="1">
    <citation type="submission" date="2023-03" db="EMBL/GenBank/DDBJ databases">
        <title>Novel Species.</title>
        <authorList>
            <person name="Ma S."/>
        </authorList>
    </citation>
    <scope>NUCLEOTIDE SEQUENCE [LARGE SCALE GENOMIC DNA]</scope>
    <source>
        <strain evidence="5 6">LIND6LT2</strain>
    </source>
</reference>
<proteinExistence type="inferred from homology"/>
<dbReference type="PROSITE" id="PS00143">
    <property type="entry name" value="INSULINASE"/>
    <property type="match status" value="1"/>
</dbReference>
<dbReference type="PANTHER" id="PTHR11851:SF49">
    <property type="entry name" value="MITOCHONDRIAL-PROCESSING PEPTIDASE SUBUNIT ALPHA"/>
    <property type="match status" value="1"/>
</dbReference>
<dbReference type="Pfam" id="PF05193">
    <property type="entry name" value="Peptidase_M16_C"/>
    <property type="match status" value="1"/>
</dbReference>
<accession>A0ABZ2Y4I8</accession>
<dbReference type="Proteomes" id="UP001486565">
    <property type="component" value="Chromosome"/>
</dbReference>
<evidence type="ECO:0000256" key="2">
    <source>
        <dbReference type="RuleBase" id="RU004447"/>
    </source>
</evidence>
<dbReference type="Gene3D" id="3.30.830.10">
    <property type="entry name" value="Metalloenzyme, LuxS/M16 peptidase-like"/>
    <property type="match status" value="2"/>
</dbReference>
<dbReference type="InterPro" id="IPR011765">
    <property type="entry name" value="Pept_M16_N"/>
</dbReference>
<keyword evidence="6" id="KW-1185">Reference proteome</keyword>
<gene>
    <name evidence="5" type="ORF">QBE51_01715</name>
</gene>
<feature type="domain" description="Peptidase M16 N-terminal" evidence="3">
    <location>
        <begin position="13"/>
        <end position="159"/>
    </location>
</feature>
<sequence>MFRLKKLPNGVTIVSEKLPFVRSIALGIWVRNGSRHERIHESGISHFIEHMLFKGTKNRTSKQIADEMDRIGGQLNAYTTKEYTCYYFRALDNHIDQALDILTDMFLNSNFEEKEIEKEKGVILEEINMYEDSPEELVHDLMQKAVWEENPLGEPILGTTETIATFDHKTLKNFFNKRYRPENTVIAVAGNFDYDEMMDKIEQKFSNWDFNEKDDYEYTYPQYKAQILTKTKDIEQIHACLSFPGISSDSEDVYTLITLNTILGGGMSSRLFQKIREDRGMAYSVYSYPTNYNDTGLFTIYAGMNPSQTIEVLDLIIKEIQALKTNKIPPNDLSKTKEQLKSNYIMGLESTNSRMSSIGRSQLMLNKVRTPDEIIEKVDAVTEERVAVLIDKLFDFSNMSASIVGKLDSINLEEIKALCQLK</sequence>